<keyword evidence="3" id="KW-1185">Reference proteome</keyword>
<reference evidence="2" key="1">
    <citation type="submission" date="2015-06" db="EMBL/GenBank/DDBJ databases">
        <authorList>
            <person name="Nguyen H."/>
        </authorList>
    </citation>
    <scope>NUCLEOTIDE SEQUENCE</scope>
    <source>
        <strain evidence="2">DAOM 180753</strain>
    </source>
</reference>
<evidence type="ECO:0000313" key="3">
    <source>
        <dbReference type="Proteomes" id="UP001227192"/>
    </source>
</evidence>
<protein>
    <submittedName>
        <fullName evidence="2">Uncharacterized protein</fullName>
    </submittedName>
</protein>
<proteinExistence type="predicted"/>
<evidence type="ECO:0000256" key="1">
    <source>
        <dbReference type="SAM" id="MobiDB-lite"/>
    </source>
</evidence>
<organism evidence="2 3">
    <name type="scientific">Penicillium thymicola</name>
    <dbReference type="NCBI Taxonomy" id="293382"/>
    <lineage>
        <taxon>Eukaryota</taxon>
        <taxon>Fungi</taxon>
        <taxon>Dikarya</taxon>
        <taxon>Ascomycota</taxon>
        <taxon>Pezizomycotina</taxon>
        <taxon>Eurotiomycetes</taxon>
        <taxon>Eurotiomycetidae</taxon>
        <taxon>Eurotiales</taxon>
        <taxon>Aspergillaceae</taxon>
        <taxon>Penicillium</taxon>
    </lineage>
</organism>
<evidence type="ECO:0000313" key="2">
    <source>
        <dbReference type="EMBL" id="KAJ9482510.1"/>
    </source>
</evidence>
<feature type="compositionally biased region" description="Basic and acidic residues" evidence="1">
    <location>
        <begin position="60"/>
        <end position="73"/>
    </location>
</feature>
<sequence>MKPFISIQSEISPFSGYLICMLMKGFIFEGCKPSTNVHVPKKSTKPSRSFSAAQGYSKKRIPEQEATKEPNEGYFHNIEEDIHML</sequence>
<dbReference type="Proteomes" id="UP001227192">
    <property type="component" value="Unassembled WGS sequence"/>
</dbReference>
<gene>
    <name evidence="2" type="ORF">VN97_g10915</name>
</gene>
<dbReference type="EMBL" id="LACB01000549">
    <property type="protein sequence ID" value="KAJ9482510.1"/>
    <property type="molecule type" value="Genomic_DNA"/>
</dbReference>
<comment type="caution">
    <text evidence="2">The sequence shown here is derived from an EMBL/GenBank/DDBJ whole genome shotgun (WGS) entry which is preliminary data.</text>
</comment>
<name>A0AAI9T958_PENTH</name>
<dbReference type="AlphaFoldDB" id="A0AAI9T958"/>
<feature type="region of interest" description="Disordered" evidence="1">
    <location>
        <begin position="38"/>
        <end position="73"/>
    </location>
</feature>
<reference evidence="2" key="2">
    <citation type="journal article" date="2016" name="Fungal Biol.">
        <title>Ochratoxin A production by Penicillium thymicola.</title>
        <authorList>
            <person name="Nguyen H.D.T."/>
            <person name="McMullin D.R."/>
            <person name="Ponomareva E."/>
            <person name="Riley R."/>
            <person name="Pomraning K.R."/>
            <person name="Baker S.E."/>
            <person name="Seifert K.A."/>
        </authorList>
    </citation>
    <scope>NUCLEOTIDE SEQUENCE</scope>
    <source>
        <strain evidence="2">DAOM 180753</strain>
    </source>
</reference>
<accession>A0AAI9T958</accession>